<keyword evidence="1" id="KW-0812">Transmembrane</keyword>
<evidence type="ECO:0000313" key="3">
    <source>
        <dbReference type="Proteomes" id="UP000092582"/>
    </source>
</evidence>
<evidence type="ECO:0008006" key="4">
    <source>
        <dbReference type="Google" id="ProtNLM"/>
    </source>
</evidence>
<dbReference type="Proteomes" id="UP000092582">
    <property type="component" value="Chromosome 1"/>
</dbReference>
<dbReference type="KEGG" id="cart:PA27867_3131"/>
<keyword evidence="1" id="KW-0472">Membrane</keyword>
<accession>A0A1B1BNX7</accession>
<dbReference type="STRING" id="670052.PA27867_3131"/>
<dbReference type="RefSeq" id="WP_066597937.1">
    <property type="nucleotide sequence ID" value="NZ_CP016282.1"/>
</dbReference>
<dbReference type="AlphaFoldDB" id="A0A1B1BNX7"/>
<dbReference type="EMBL" id="CP016282">
    <property type="protein sequence ID" value="ANP74063.1"/>
    <property type="molecule type" value="Genomic_DNA"/>
</dbReference>
<dbReference type="OrthoDB" id="5148898at2"/>
<sequence>MPSTHLTRTERTERWERRSARGLTWTVLVGAVGWGLLATVAGIVTVLAQLLQDRFDLTLLADTPVPDAASGGTARLVDGSFDTAEVTVTGLSALPRFLLTLEGATAVATTLLVSATVAYFCWGVLRHRPFSRPVFALVALVGYALLLGTILGQGFGGLGRMIAAGELNGAGADGFWPLATVVDLGPAGTGLVLLVAAGAISIGQRMQRDTDGLI</sequence>
<keyword evidence="3" id="KW-1185">Reference proteome</keyword>
<feature type="transmembrane region" description="Helical" evidence="1">
    <location>
        <begin position="134"/>
        <end position="155"/>
    </location>
</feature>
<name>A0A1B1BNX7_9MICO</name>
<organism evidence="2 3">
    <name type="scientific">Cryobacterium arcticum</name>
    <dbReference type="NCBI Taxonomy" id="670052"/>
    <lineage>
        <taxon>Bacteria</taxon>
        <taxon>Bacillati</taxon>
        <taxon>Actinomycetota</taxon>
        <taxon>Actinomycetes</taxon>
        <taxon>Micrococcales</taxon>
        <taxon>Microbacteriaceae</taxon>
        <taxon>Cryobacterium</taxon>
    </lineage>
</organism>
<gene>
    <name evidence="2" type="ORF">PA27867_3131</name>
</gene>
<feature type="transmembrane region" description="Helical" evidence="1">
    <location>
        <begin position="175"/>
        <end position="200"/>
    </location>
</feature>
<evidence type="ECO:0000313" key="2">
    <source>
        <dbReference type="EMBL" id="ANP74063.1"/>
    </source>
</evidence>
<proteinExistence type="predicted"/>
<evidence type="ECO:0000256" key="1">
    <source>
        <dbReference type="SAM" id="Phobius"/>
    </source>
</evidence>
<keyword evidence="1" id="KW-1133">Transmembrane helix</keyword>
<feature type="transmembrane region" description="Helical" evidence="1">
    <location>
        <begin position="23"/>
        <end position="51"/>
    </location>
</feature>
<feature type="transmembrane region" description="Helical" evidence="1">
    <location>
        <begin position="97"/>
        <end position="122"/>
    </location>
</feature>
<reference evidence="2 3" key="1">
    <citation type="submission" date="2016-06" db="EMBL/GenBank/DDBJ databases">
        <title>Genome sequencing of Cryobacterium arcticum PAMC 27867.</title>
        <authorList>
            <person name="Lee J."/>
            <person name="Kim O.-S."/>
        </authorList>
    </citation>
    <scope>NUCLEOTIDE SEQUENCE [LARGE SCALE GENOMIC DNA]</scope>
    <source>
        <strain evidence="2 3">PAMC 27867</strain>
    </source>
</reference>
<protein>
    <recommendedName>
        <fullName evidence="4">DUF2975 domain-containing protein</fullName>
    </recommendedName>
</protein>